<reference evidence="3 4" key="1">
    <citation type="submission" date="2020-03" db="EMBL/GenBank/DDBJ databases">
        <title>Draft Genome Sequence of Cudoniella acicularis.</title>
        <authorList>
            <person name="Buettner E."/>
            <person name="Kellner H."/>
        </authorList>
    </citation>
    <scope>NUCLEOTIDE SEQUENCE [LARGE SCALE GENOMIC DNA]</scope>
    <source>
        <strain evidence="3 4">DSM 108380</strain>
    </source>
</reference>
<comment type="caution">
    <text evidence="3">The sequence shown here is derived from an EMBL/GenBank/DDBJ whole genome shotgun (WGS) entry which is preliminary data.</text>
</comment>
<keyword evidence="2" id="KW-0732">Signal</keyword>
<evidence type="ECO:0000313" key="3">
    <source>
        <dbReference type="EMBL" id="KAF4626005.1"/>
    </source>
</evidence>
<feature type="compositionally biased region" description="Basic and acidic residues" evidence="1">
    <location>
        <begin position="109"/>
        <end position="126"/>
    </location>
</feature>
<dbReference type="EMBL" id="JAAMPI010001246">
    <property type="protein sequence ID" value="KAF4626005.1"/>
    <property type="molecule type" value="Genomic_DNA"/>
</dbReference>
<organism evidence="3 4">
    <name type="scientific">Cudoniella acicularis</name>
    <dbReference type="NCBI Taxonomy" id="354080"/>
    <lineage>
        <taxon>Eukaryota</taxon>
        <taxon>Fungi</taxon>
        <taxon>Dikarya</taxon>
        <taxon>Ascomycota</taxon>
        <taxon>Pezizomycotina</taxon>
        <taxon>Leotiomycetes</taxon>
        <taxon>Helotiales</taxon>
        <taxon>Tricladiaceae</taxon>
        <taxon>Cudoniella</taxon>
    </lineage>
</organism>
<gene>
    <name evidence="3" type="ORF">G7Y89_g12159</name>
</gene>
<evidence type="ECO:0000256" key="2">
    <source>
        <dbReference type="SAM" id="SignalP"/>
    </source>
</evidence>
<protein>
    <submittedName>
        <fullName evidence="3">Uncharacterized protein</fullName>
    </submittedName>
</protein>
<evidence type="ECO:0000313" key="4">
    <source>
        <dbReference type="Proteomes" id="UP000566819"/>
    </source>
</evidence>
<dbReference type="Proteomes" id="UP000566819">
    <property type="component" value="Unassembled WGS sequence"/>
</dbReference>
<keyword evidence="4" id="KW-1185">Reference proteome</keyword>
<feature type="region of interest" description="Disordered" evidence="1">
    <location>
        <begin position="103"/>
        <end position="169"/>
    </location>
</feature>
<sequence>MLLSTMKTVTGVLVLPTLLFLVSASPFENLAARNDGRARCTQVGTFCATSNTLVNAKSVTFLVDSVIFTCAAPGALAQISNCPILPAFGGPLNNEGQCVPGTDGNPDACLHEVDTGTEAEDGKEPVMAEPTAVFTRHTSNDNDEDTSEDPEHGKHTHGKYTKGQTKTAR</sequence>
<accession>A0A8H4RBY3</accession>
<evidence type="ECO:0000256" key="1">
    <source>
        <dbReference type="SAM" id="MobiDB-lite"/>
    </source>
</evidence>
<name>A0A8H4RBY3_9HELO</name>
<proteinExistence type="predicted"/>
<feature type="signal peptide" evidence="2">
    <location>
        <begin position="1"/>
        <end position="24"/>
    </location>
</feature>
<dbReference type="AlphaFoldDB" id="A0A8H4RBY3"/>
<feature type="chain" id="PRO_5034621537" evidence="2">
    <location>
        <begin position="25"/>
        <end position="169"/>
    </location>
</feature>